<dbReference type="PANTHER" id="PTHR12661:SF5">
    <property type="entry name" value="SUPPRESSOR OF SWI4 1 HOMOLOG"/>
    <property type="match status" value="1"/>
</dbReference>
<dbReference type="GO" id="GO:0019843">
    <property type="term" value="F:rRNA binding"/>
    <property type="evidence" value="ECO:0007669"/>
    <property type="project" value="InterPro"/>
</dbReference>
<dbReference type="InterPro" id="IPR007109">
    <property type="entry name" value="Brix"/>
</dbReference>
<evidence type="ECO:0000313" key="3">
    <source>
        <dbReference type="EMBL" id="EGV66045.1"/>
    </source>
</evidence>
<dbReference type="OrthoDB" id="10261452at2759"/>
<organism evidence="4">
    <name type="scientific">Candida tenuis (strain ATCC 10573 / BCRC 21748 / CBS 615 / JCM 9827 / NBRC 10315 / NRRL Y-1498 / VKM Y-70)</name>
    <name type="common">Yeast</name>
    <name type="synonym">Yamadazyma tenuis</name>
    <dbReference type="NCBI Taxonomy" id="590646"/>
    <lineage>
        <taxon>Eukaryota</taxon>
        <taxon>Fungi</taxon>
        <taxon>Dikarya</taxon>
        <taxon>Ascomycota</taxon>
        <taxon>Saccharomycotina</taxon>
        <taxon>Pichiomycetes</taxon>
        <taxon>Debaryomycetaceae</taxon>
        <taxon>Yamadazyma</taxon>
    </lineage>
</organism>
<evidence type="ECO:0000259" key="2">
    <source>
        <dbReference type="PROSITE" id="PS50833"/>
    </source>
</evidence>
<proteinExistence type="predicted"/>
<dbReference type="GO" id="GO:0000027">
    <property type="term" value="P:ribosomal large subunit assembly"/>
    <property type="evidence" value="ECO:0007669"/>
    <property type="project" value="TreeGrafter"/>
</dbReference>
<dbReference type="EMBL" id="GL996512">
    <property type="protein sequence ID" value="EGV66045.1"/>
    <property type="molecule type" value="Genomic_DNA"/>
</dbReference>
<protein>
    <recommendedName>
        <fullName evidence="2">Brix domain-containing protein</fullName>
    </recommendedName>
</protein>
<dbReference type="SMART" id="SM00879">
    <property type="entry name" value="Brix"/>
    <property type="match status" value="1"/>
</dbReference>
<keyword evidence="4" id="KW-1185">Reference proteome</keyword>
<reference evidence="3 4" key="1">
    <citation type="journal article" date="2011" name="Proc. Natl. Acad. Sci. U.S.A.">
        <title>Comparative genomics of xylose-fermenting fungi for enhanced biofuel production.</title>
        <authorList>
            <person name="Wohlbach D.J."/>
            <person name="Kuo A."/>
            <person name="Sato T.K."/>
            <person name="Potts K.M."/>
            <person name="Salamov A.A."/>
            <person name="LaButti K.M."/>
            <person name="Sun H."/>
            <person name="Clum A."/>
            <person name="Pangilinan J.L."/>
            <person name="Lindquist E.A."/>
            <person name="Lucas S."/>
            <person name="Lapidus A."/>
            <person name="Jin M."/>
            <person name="Gunawan C."/>
            <person name="Balan V."/>
            <person name="Dale B.E."/>
            <person name="Jeffries T.W."/>
            <person name="Zinkel R."/>
            <person name="Barry K.W."/>
            <person name="Grigoriev I.V."/>
            <person name="Gasch A.P."/>
        </authorList>
    </citation>
    <scope>NUCLEOTIDE SEQUENCE [LARGE SCALE GENOMIC DNA]</scope>
    <source>
        <strain evidence="4">ATCC 10573 / BCRC 21748 / CBS 615 / JCM 9827 / NBRC 10315 / NRRL Y-1498 / VKM Y-70</strain>
    </source>
</reference>
<dbReference type="GO" id="GO:0030687">
    <property type="term" value="C:preribosome, large subunit precursor"/>
    <property type="evidence" value="ECO:0007669"/>
    <property type="project" value="TreeGrafter"/>
</dbReference>
<dbReference type="GO" id="GO:0006364">
    <property type="term" value="P:rRNA processing"/>
    <property type="evidence" value="ECO:0007669"/>
    <property type="project" value="InterPro"/>
</dbReference>
<name>G3AZA2_CANTC</name>
<accession>G3AZA2</accession>
<dbReference type="PANTHER" id="PTHR12661">
    <property type="entry name" value="PETER PAN-RELATED"/>
    <property type="match status" value="1"/>
</dbReference>
<evidence type="ECO:0000313" key="4">
    <source>
        <dbReference type="Proteomes" id="UP000000707"/>
    </source>
</evidence>
<sequence length="313" mass="35398">MPRGPMLQFKINSYSLVKDVQKILKHPKTVGKDSPEFLNPPLLVLNGFSGKMSEAPPHEKLMVTVFQNMFPPIQPQSTRVTSIKRILMINKDPETQEISLRHYAIDTKLVDTSRNIKKLINSHHNLKKSLPIMTKNEDVSDLLLDPYSVGGMTSDSEVEDDAIVDINEENQASATKKVPDQQQPQEITRKKAIKLTELGPRINMSLVKIEEKLTGTSKTIYHSKIVKTPAELKNLEKSAGIKRKLKAERRAKQLENVQAKKDKKDEKKARKKARIADENGENRDIEQDQSSDSDSDSDGPDVDQYEIDSDLYS</sequence>
<feature type="region of interest" description="Disordered" evidence="1">
    <location>
        <begin position="243"/>
        <end position="313"/>
    </location>
</feature>
<feature type="non-terminal residue" evidence="3">
    <location>
        <position position="313"/>
    </location>
</feature>
<feature type="compositionally biased region" description="Basic and acidic residues" evidence="1">
    <location>
        <begin position="248"/>
        <end position="286"/>
    </location>
</feature>
<dbReference type="AlphaFoldDB" id="G3AZA2"/>
<dbReference type="InterPro" id="IPR045112">
    <property type="entry name" value="PPAN-like"/>
</dbReference>
<dbReference type="Proteomes" id="UP000000707">
    <property type="component" value="Unassembled WGS sequence"/>
</dbReference>
<dbReference type="Pfam" id="PF04427">
    <property type="entry name" value="Brix"/>
    <property type="match status" value="1"/>
</dbReference>
<feature type="domain" description="Brix" evidence="2">
    <location>
        <begin position="1"/>
        <end position="215"/>
    </location>
</feature>
<gene>
    <name evidence="3" type="ORF">CANTEDRAFT_119160</name>
</gene>
<feature type="compositionally biased region" description="Acidic residues" evidence="1">
    <location>
        <begin position="287"/>
        <end position="313"/>
    </location>
</feature>
<evidence type="ECO:0000256" key="1">
    <source>
        <dbReference type="SAM" id="MobiDB-lite"/>
    </source>
</evidence>
<dbReference type="PROSITE" id="PS50833">
    <property type="entry name" value="BRIX"/>
    <property type="match status" value="1"/>
</dbReference>